<dbReference type="GO" id="GO:0005829">
    <property type="term" value="C:cytosol"/>
    <property type="evidence" value="ECO:0007669"/>
    <property type="project" value="TreeGrafter"/>
</dbReference>
<feature type="binding site" evidence="7">
    <location>
        <position position="165"/>
    </location>
    <ligand>
        <name>substrate</name>
    </ligand>
</feature>
<dbReference type="PANTHER" id="PTHR43571:SF1">
    <property type="entry name" value="NADP-SPECIFIC GLUTAMATE DEHYDROGENASE 1-RELATED"/>
    <property type="match status" value="1"/>
</dbReference>
<dbReference type="FunFam" id="3.40.50.10860:FF:000002">
    <property type="entry name" value="Glutamate dehydrogenase"/>
    <property type="match status" value="1"/>
</dbReference>
<dbReference type="InterPro" id="IPR036291">
    <property type="entry name" value="NAD(P)-bd_dom_sf"/>
</dbReference>
<feature type="binding site" evidence="7">
    <location>
        <position position="111"/>
    </location>
    <ligand>
        <name>substrate</name>
    </ligand>
</feature>
<feature type="domain" description="Glutamate/phenylalanine/leucine/valine/L-tryptophan dehydrogenase C-terminal" evidence="10">
    <location>
        <begin position="202"/>
        <end position="446"/>
    </location>
</feature>
<dbReference type="CDD" id="cd05313">
    <property type="entry name" value="NAD_bind_2_Glu_DH"/>
    <property type="match status" value="1"/>
</dbReference>
<evidence type="ECO:0000313" key="12">
    <source>
        <dbReference type="Proteomes" id="UP000187651"/>
    </source>
</evidence>
<dbReference type="AlphaFoldDB" id="A0A1G9TSA1"/>
<dbReference type="InterPro" id="IPR050724">
    <property type="entry name" value="Glu_Leu_Phe_Val_DH"/>
</dbReference>
<feature type="active site" description="Proton donor" evidence="6">
    <location>
        <position position="126"/>
    </location>
</feature>
<dbReference type="InterPro" id="IPR046346">
    <property type="entry name" value="Aminoacid_DH-like_N_sf"/>
</dbReference>
<evidence type="ECO:0000313" key="11">
    <source>
        <dbReference type="EMBL" id="SDM50438.1"/>
    </source>
</evidence>
<dbReference type="Gene3D" id="3.40.50.10860">
    <property type="entry name" value="Leucine Dehydrogenase, chain A, domain 1"/>
    <property type="match status" value="1"/>
</dbReference>
<evidence type="ECO:0000256" key="2">
    <source>
        <dbReference type="ARBA" id="ARBA00011643"/>
    </source>
</evidence>
<organism evidence="11 12">
    <name type="scientific">Lachnospira pectinoschiza</name>
    <dbReference type="NCBI Taxonomy" id="28052"/>
    <lineage>
        <taxon>Bacteria</taxon>
        <taxon>Bacillati</taxon>
        <taxon>Bacillota</taxon>
        <taxon>Clostridia</taxon>
        <taxon>Lachnospirales</taxon>
        <taxon>Lachnospiraceae</taxon>
        <taxon>Lachnospira</taxon>
    </lineage>
</organism>
<keyword evidence="7" id="KW-0547">Nucleotide-binding</keyword>
<evidence type="ECO:0000256" key="9">
    <source>
        <dbReference type="RuleBase" id="RU004417"/>
    </source>
</evidence>
<dbReference type="NCBIfam" id="NF006929">
    <property type="entry name" value="PRK09414.1"/>
    <property type="match status" value="1"/>
</dbReference>
<feature type="binding site" evidence="7">
    <location>
        <position position="114"/>
    </location>
    <ligand>
        <name>substrate</name>
    </ligand>
</feature>
<sequence>MGYVDEVLDLVSKRDASQPEFIQAVTEVLNSLRPVVEKNEELYRKNAILERITEPDRQIMFRVPWVDDNGQVQVNRGFRVQFNNAIGPYKGGLRLHPSVNLGIIKFLGFEQIFKNSLTTLPIGGGKGGSDFDPKGKSDREIMAFCQSFMTELAKYIGADIDVPAGDIGTGAREIGFMFGQYKRIKNLYEGVLTGKGLTYGGSLARTQATGYGLLYLTEELIKCHSDNIAGKTVAVSGSGNVAIYAIEKAQQLGAKVVTCSDSTGWIYDESGIDVELLKEVKEVKRARLTEYAAAKPSAQYFAKKNGEHGVWQYKVDVALPCATQNELDLEDAKALVANGVKYVCEGANMPTTIDATEYFQANGVCFVGGKAANAGGVATSALEMSQNSERLSWTFEEVDSKLKNIMVGIYHNIDEAAKEYGMEGNYVAGANIAGFKKVVEAMLAQGVC</sequence>
<dbReference type="InterPro" id="IPR014362">
    <property type="entry name" value="Glu_DH"/>
</dbReference>
<evidence type="ECO:0000256" key="5">
    <source>
        <dbReference type="PIRNR" id="PIRNR000185"/>
    </source>
</evidence>
<evidence type="ECO:0000259" key="10">
    <source>
        <dbReference type="SMART" id="SM00839"/>
    </source>
</evidence>
<dbReference type="GO" id="GO:0006537">
    <property type="term" value="P:glutamate biosynthetic process"/>
    <property type="evidence" value="ECO:0007669"/>
    <property type="project" value="UniProtKB-ARBA"/>
</dbReference>
<gene>
    <name evidence="11" type="ORF">SAMN05216544_0467</name>
</gene>
<dbReference type="InterPro" id="IPR033922">
    <property type="entry name" value="NAD_bind_Glu_DH"/>
</dbReference>
<dbReference type="PIRSF" id="PIRSF000185">
    <property type="entry name" value="Glu_DH"/>
    <property type="match status" value="1"/>
</dbReference>
<comment type="similarity">
    <text evidence="1 5 9">Belongs to the Glu/Leu/Phe/Val dehydrogenases family.</text>
</comment>
<proteinExistence type="inferred from homology"/>
<comment type="subunit">
    <text evidence="2">Homohexamer.</text>
</comment>
<dbReference type="SUPFAM" id="SSF53223">
    <property type="entry name" value="Aminoacid dehydrogenase-like, N-terminal domain"/>
    <property type="match status" value="1"/>
</dbReference>
<accession>A0A1G9TSA1</accession>
<keyword evidence="7" id="KW-0520">NAD</keyword>
<dbReference type="Gene3D" id="3.40.50.720">
    <property type="entry name" value="NAD(P)-binding Rossmann-like Domain"/>
    <property type="match status" value="1"/>
</dbReference>
<feature type="binding site" evidence="7">
    <location>
        <position position="209"/>
    </location>
    <ligand>
        <name>NAD(+)</name>
        <dbReference type="ChEBI" id="CHEBI:57540"/>
    </ligand>
</feature>
<dbReference type="InterPro" id="IPR033524">
    <property type="entry name" value="Glu/Leu/Phe/Val_DH_AS"/>
</dbReference>
<dbReference type="FunFam" id="1.10.285.10:FF:000001">
    <property type="entry name" value="Glutamate dehydrogenase"/>
    <property type="match status" value="1"/>
</dbReference>
<evidence type="ECO:0000256" key="7">
    <source>
        <dbReference type="PIRSR" id="PIRSR000185-2"/>
    </source>
</evidence>
<keyword evidence="12" id="KW-1185">Reference proteome</keyword>
<dbReference type="Pfam" id="PF02812">
    <property type="entry name" value="ELFV_dehydrog_N"/>
    <property type="match status" value="1"/>
</dbReference>
<dbReference type="InterPro" id="IPR006095">
    <property type="entry name" value="Glu/Leu/Phe/Val/Trp_DH"/>
</dbReference>
<dbReference type="PRINTS" id="PR00082">
    <property type="entry name" value="GLFDHDRGNASE"/>
</dbReference>
<evidence type="ECO:0000256" key="3">
    <source>
        <dbReference type="ARBA" id="ARBA00012896"/>
    </source>
</evidence>
<dbReference type="GO" id="GO:0004354">
    <property type="term" value="F:glutamate dehydrogenase (NADP+) activity"/>
    <property type="evidence" value="ECO:0007669"/>
    <property type="project" value="TreeGrafter"/>
</dbReference>
<evidence type="ECO:0000256" key="8">
    <source>
        <dbReference type="PIRSR" id="PIRSR000185-3"/>
    </source>
</evidence>
<dbReference type="GO" id="GO:0000166">
    <property type="term" value="F:nucleotide binding"/>
    <property type="evidence" value="ECO:0007669"/>
    <property type="project" value="UniProtKB-KW"/>
</dbReference>
<dbReference type="Gene3D" id="1.10.285.10">
    <property type="entry name" value="Glutamate Dehydrogenase, chain A, domain 3"/>
    <property type="match status" value="2"/>
</dbReference>
<feature type="binding site" evidence="7">
    <location>
        <position position="380"/>
    </location>
    <ligand>
        <name>substrate</name>
    </ligand>
</feature>
<dbReference type="EMBL" id="FNHZ01000001">
    <property type="protein sequence ID" value="SDM50438.1"/>
    <property type="molecule type" value="Genomic_DNA"/>
</dbReference>
<dbReference type="Pfam" id="PF00208">
    <property type="entry name" value="ELFV_dehydrog"/>
    <property type="match status" value="1"/>
</dbReference>
<evidence type="ECO:0000256" key="4">
    <source>
        <dbReference type="ARBA" id="ARBA00023002"/>
    </source>
</evidence>
<dbReference type="PANTHER" id="PTHR43571">
    <property type="entry name" value="NADP-SPECIFIC GLUTAMATE DEHYDROGENASE 1-RELATED"/>
    <property type="match status" value="1"/>
</dbReference>
<feature type="binding site" evidence="7">
    <location>
        <position position="240"/>
    </location>
    <ligand>
        <name>NAD(+)</name>
        <dbReference type="ChEBI" id="CHEBI:57540"/>
    </ligand>
</feature>
<feature type="binding site" evidence="7">
    <location>
        <position position="90"/>
    </location>
    <ligand>
        <name>substrate</name>
    </ligand>
</feature>
<dbReference type="RefSeq" id="WP_074520739.1">
    <property type="nucleotide sequence ID" value="NZ_FNHZ01000001.1"/>
</dbReference>
<evidence type="ECO:0000256" key="6">
    <source>
        <dbReference type="PIRSR" id="PIRSR000185-1"/>
    </source>
</evidence>
<keyword evidence="4 5" id="KW-0560">Oxidoreductase</keyword>
<dbReference type="OrthoDB" id="9803297at2"/>
<name>A0A1G9TSA1_9FIRM</name>
<feature type="site" description="Important for catalysis" evidence="8">
    <location>
        <position position="166"/>
    </location>
</feature>
<dbReference type="Proteomes" id="UP000187651">
    <property type="component" value="Unassembled WGS sequence"/>
</dbReference>
<dbReference type="InterPro" id="IPR006097">
    <property type="entry name" value="Glu/Leu/Phe/Val/Trp_DH_dimer"/>
</dbReference>
<dbReference type="PROSITE" id="PS00074">
    <property type="entry name" value="GLFV_DEHYDROGENASE"/>
    <property type="match status" value="1"/>
</dbReference>
<dbReference type="FunFam" id="3.40.50.720:FF:000030">
    <property type="entry name" value="Glutamate dehydrogenase"/>
    <property type="match status" value="1"/>
</dbReference>
<evidence type="ECO:0000256" key="1">
    <source>
        <dbReference type="ARBA" id="ARBA00006382"/>
    </source>
</evidence>
<dbReference type="SMART" id="SM00839">
    <property type="entry name" value="ELFV_dehydrog"/>
    <property type="match status" value="1"/>
</dbReference>
<protein>
    <recommendedName>
        <fullName evidence="3 5">Glutamate dehydrogenase</fullName>
    </recommendedName>
</protein>
<reference evidence="12" key="1">
    <citation type="submission" date="2016-10" db="EMBL/GenBank/DDBJ databases">
        <authorList>
            <person name="Varghese N."/>
            <person name="Submissions S."/>
        </authorList>
    </citation>
    <scope>NUCLEOTIDE SEQUENCE [LARGE SCALE GENOMIC DNA]</scope>
    <source>
        <strain evidence="12">M83</strain>
    </source>
</reference>
<dbReference type="SUPFAM" id="SSF51735">
    <property type="entry name" value="NAD(P)-binding Rossmann-fold domains"/>
    <property type="match status" value="1"/>
</dbReference>
<dbReference type="InterPro" id="IPR006096">
    <property type="entry name" value="Glu/Leu/Phe/Val/Trp_DH_C"/>
</dbReference>